<proteinExistence type="predicted"/>
<accession>A0A0A3XH39</accession>
<dbReference type="Proteomes" id="UP000030377">
    <property type="component" value="Unassembled WGS sequence"/>
</dbReference>
<gene>
    <name evidence="1" type="ORF">MA20_43465</name>
</gene>
<evidence type="ECO:0000313" key="2">
    <source>
        <dbReference type="Proteomes" id="UP000030377"/>
    </source>
</evidence>
<name>A0A0A3XH39_BRAJP</name>
<protein>
    <submittedName>
        <fullName evidence="1">Uncharacterized protein</fullName>
    </submittedName>
</protein>
<sequence>MPAGPVDAVALLGVDGDVAIDRPGPGNGRGCLNDHAPPNIFDLRSIRELHVMNPSIDPVDHEKDPLAHLVTG</sequence>
<reference evidence="1 2" key="1">
    <citation type="submission" date="2014-09" db="EMBL/GenBank/DDBJ databases">
        <title>Draft genome of Bradyrhizobium japonicum Is-34.</title>
        <authorList>
            <person name="Tsurumaru H."/>
            <person name="Yamakawa T."/>
            <person name="Hashimoto S."/>
            <person name="Okizaki K."/>
            <person name="Kanesaki Y."/>
            <person name="Yoshikawa H."/>
            <person name="Yajima S."/>
        </authorList>
    </citation>
    <scope>NUCLEOTIDE SEQUENCE [LARGE SCALE GENOMIC DNA]</scope>
    <source>
        <strain evidence="1 2">Is-34</strain>
    </source>
</reference>
<dbReference type="AlphaFoldDB" id="A0A0A3XH39"/>
<comment type="caution">
    <text evidence="1">The sequence shown here is derived from an EMBL/GenBank/DDBJ whole genome shotgun (WGS) entry which is preliminary data.</text>
</comment>
<dbReference type="EMBL" id="JRPN01000044">
    <property type="protein sequence ID" value="KGT73610.1"/>
    <property type="molecule type" value="Genomic_DNA"/>
</dbReference>
<organism evidence="1 2">
    <name type="scientific">Bradyrhizobium japonicum</name>
    <dbReference type="NCBI Taxonomy" id="375"/>
    <lineage>
        <taxon>Bacteria</taxon>
        <taxon>Pseudomonadati</taxon>
        <taxon>Pseudomonadota</taxon>
        <taxon>Alphaproteobacteria</taxon>
        <taxon>Hyphomicrobiales</taxon>
        <taxon>Nitrobacteraceae</taxon>
        <taxon>Bradyrhizobium</taxon>
    </lineage>
</organism>
<evidence type="ECO:0000313" key="1">
    <source>
        <dbReference type="EMBL" id="KGT73610.1"/>
    </source>
</evidence>